<dbReference type="OrthoDB" id="3365616at2759"/>
<feature type="compositionally biased region" description="Acidic residues" evidence="1">
    <location>
        <begin position="854"/>
        <end position="864"/>
    </location>
</feature>
<feature type="compositionally biased region" description="Acidic residues" evidence="1">
    <location>
        <begin position="414"/>
        <end position="435"/>
    </location>
</feature>
<evidence type="ECO:0000259" key="3">
    <source>
        <dbReference type="Pfam" id="PF24054"/>
    </source>
</evidence>
<evidence type="ECO:0000259" key="2">
    <source>
        <dbReference type="Pfam" id="PF23086"/>
    </source>
</evidence>
<reference evidence="4 5" key="1">
    <citation type="submission" date="2016-10" db="EMBL/GenBank/DDBJ databases">
        <title>Genome sequence of the ascomycete fungus Penicillium subrubescens.</title>
        <authorList>
            <person name="De Vries R.P."/>
            <person name="Peng M."/>
            <person name="Dilokpimol A."/>
            <person name="Hilden K."/>
            <person name="Makela M.R."/>
            <person name="Grigoriev I."/>
            <person name="Riley R."/>
            <person name="Granchi Z."/>
        </authorList>
    </citation>
    <scope>NUCLEOTIDE SEQUENCE [LARGE SCALE GENOMIC DNA]</scope>
    <source>
        <strain evidence="4 5">CBS 132785</strain>
    </source>
</reference>
<dbReference type="Pfam" id="PF23086">
    <property type="entry name" value="Tudor_Coilin"/>
    <property type="match status" value="1"/>
</dbReference>
<feature type="region of interest" description="Disordered" evidence="1">
    <location>
        <begin position="496"/>
        <end position="526"/>
    </location>
</feature>
<name>A0A1Q5UQ42_9EURO</name>
<evidence type="ECO:0000313" key="4">
    <source>
        <dbReference type="EMBL" id="OKP14600.1"/>
    </source>
</evidence>
<keyword evidence="5" id="KW-1185">Reference proteome</keyword>
<gene>
    <name evidence="4" type="ORF">PENSUB_13952</name>
</gene>
<feature type="region of interest" description="Disordered" evidence="1">
    <location>
        <begin position="538"/>
        <end position="582"/>
    </location>
</feature>
<feature type="compositionally biased region" description="Polar residues" evidence="1">
    <location>
        <begin position="992"/>
        <end position="1002"/>
    </location>
</feature>
<feature type="domain" description="Coilin tudor" evidence="2">
    <location>
        <begin position="779"/>
        <end position="879"/>
    </location>
</feature>
<feature type="compositionally biased region" description="Polar residues" evidence="1">
    <location>
        <begin position="1093"/>
        <end position="1108"/>
    </location>
</feature>
<comment type="caution">
    <text evidence="4">The sequence shown here is derived from an EMBL/GenBank/DDBJ whole genome shotgun (WGS) entry which is preliminary data.</text>
</comment>
<evidence type="ECO:0000256" key="1">
    <source>
        <dbReference type="SAM" id="MobiDB-lite"/>
    </source>
</evidence>
<sequence length="1304" mass="142371">MRLHLVISRHGLPVTRILWTTTSSSSALGEYGTHHPASASMVASSRTPNIAFANGGYTVAQLLEDVNEVVPLETEPTIFDPEFSGQWGLEDYVVEVGGSECLHFMEVDGLLRDGDEVVIRALQLADLRARRLCGRHQITGDGKHLIDGVPFGMPFYKRTTATRPAITIPPRKKRRTVFSGWDQGPAFGYEDANAGVNAEDAGDGEWLPPNNAAFGKELSILPPDHEVSDMGTVIRHPVNYSGDTDNETDGSEDESDVSEEEAADSAAEADELEDELKALKEEFEEPASQFIDIRAQSQVSAGHALRASSIAKRPSSADTQGKSSLVGASSLSSKRSRGEDSSPRSSKAVRFDKVKHGAPGISDNDFLRGSSASSVTSDLSAESESDSGDEDEEEDEDEDEESSEEESSISSSSDSDDSSSSSEEDTSESEDEEVDLPPQKMIQPMIINPPGEGSTRTKKSNQRFKLRRRLSKLKELGVLPEEADFAALRTWEEQNGGWHVPDETSILSTTATTKAQRKEEEQREFQAKREKLLRALASGGVDIDKTSEKENMPPSQPAVVEEAVSTEKATAEKAEAETSNRRTLDIASSRRLLFGSLGVRTPKTEEDEEATRRKLAAKASTVHSRKVSEPQPAEEMVEESDGDNDWENKLVIKAVECIYDDIELSAPPFPFEQRWDEDADALIRQRKGWGKKRKRKQRIQVYNGEEEGEYEDGNGYDGYENNMQLNYDNEWPTAEDETTNMESYQENAEAYHEAAEAHVVDDLPTMPSEPSSVADLVEGDAKVGAIIAFRQLDLSKATNWQPQMSEYRVAEVHQVLGHGNLNVRLAVRDRRPKAAEIDPEDDQGREYSGFEMPGMDDEDEEDDGYREIAFAELSEPKLLRPAPEGKDDAANGNEKKATTEDNPREGSNESVVEDSMPNPQLTSPPPPIDMDLDETTFVTTITTTSCPQSPNGSPARASEMLSGRTPGGTRIIITRSGDADDEHSDTPAVPSPSFSGFHSARSSPGARLGPRFHETGESNLEGHTLIGDQSMLAADNSHQDYSTMSFLSANQSFSDFLQDSTQQDRQVVDDTLVSGGNDSLLSVVHNPTEHASGKSTPVRSHISASPSIAQDEKSVKPTSSQGASILELLQSGWPEGDNTDQEKDEADNDVNSPEDHDSVIHSNQSRHLSPNPHPSSKPPTSAQQEPEPHSSPNLNTDSLFQYDSPAASTRSKRHAPMSASQPNFSQTSEIIDLTQSPFPTSPERPTSQGGPVSVSKVTGDDGPPSSKKSRMSGKIQEMAEVMVSPATSEKKLKKKKKKRSSGIV</sequence>
<dbReference type="EMBL" id="MNBE01000079">
    <property type="protein sequence ID" value="OKP14600.1"/>
    <property type="molecule type" value="Genomic_DNA"/>
</dbReference>
<evidence type="ECO:0000313" key="5">
    <source>
        <dbReference type="Proteomes" id="UP000186955"/>
    </source>
</evidence>
<feature type="region of interest" description="Disordered" evidence="1">
    <location>
        <begin position="942"/>
        <end position="1018"/>
    </location>
</feature>
<feature type="compositionally biased region" description="Acidic residues" evidence="1">
    <location>
        <begin position="381"/>
        <end position="407"/>
    </location>
</feature>
<feature type="compositionally biased region" description="Low complexity" evidence="1">
    <location>
        <begin position="558"/>
        <end position="568"/>
    </location>
</feature>
<feature type="region of interest" description="Disordered" evidence="1">
    <location>
        <begin position="297"/>
        <end position="464"/>
    </location>
</feature>
<organism evidence="4 5">
    <name type="scientific">Penicillium subrubescens</name>
    <dbReference type="NCBI Taxonomy" id="1316194"/>
    <lineage>
        <taxon>Eukaryota</taxon>
        <taxon>Fungi</taxon>
        <taxon>Dikarya</taxon>
        <taxon>Ascomycota</taxon>
        <taxon>Pezizomycotina</taxon>
        <taxon>Eurotiomycetes</taxon>
        <taxon>Eurotiomycetidae</taxon>
        <taxon>Eurotiales</taxon>
        <taxon>Aspergillaceae</taxon>
        <taxon>Penicillium</taxon>
    </lineage>
</organism>
<dbReference type="STRING" id="1316194.A0A1Q5UQ42"/>
<feature type="domain" description="DUF7357" evidence="3">
    <location>
        <begin position="1"/>
        <end position="171"/>
    </location>
</feature>
<dbReference type="InterPro" id="IPR055781">
    <property type="entry name" value="DUF7357"/>
</dbReference>
<feature type="region of interest" description="Disordered" evidence="1">
    <location>
        <begin position="601"/>
        <end position="642"/>
    </location>
</feature>
<feature type="compositionally biased region" description="Polar residues" evidence="1">
    <location>
        <begin position="1178"/>
        <end position="1209"/>
    </location>
</feature>
<protein>
    <submittedName>
        <fullName evidence="4">Uncharacterized protein</fullName>
    </submittedName>
</protein>
<feature type="compositionally biased region" description="Acidic residues" evidence="1">
    <location>
        <begin position="244"/>
        <end position="271"/>
    </location>
</feature>
<feature type="compositionally biased region" description="Basic and acidic residues" evidence="1">
    <location>
        <begin position="516"/>
        <end position="526"/>
    </location>
</feature>
<feature type="region of interest" description="Disordered" evidence="1">
    <location>
        <begin position="1072"/>
        <end position="1304"/>
    </location>
</feature>
<dbReference type="Pfam" id="PF24054">
    <property type="entry name" value="DUF7357"/>
    <property type="match status" value="1"/>
</dbReference>
<dbReference type="Proteomes" id="UP000186955">
    <property type="component" value="Unassembled WGS sequence"/>
</dbReference>
<feature type="compositionally biased region" description="Polar residues" evidence="1">
    <location>
        <begin position="1218"/>
        <end position="1250"/>
    </location>
</feature>
<dbReference type="InterPro" id="IPR056398">
    <property type="entry name" value="Tudor_Coilin"/>
</dbReference>
<feature type="region of interest" description="Disordered" evidence="1">
    <location>
        <begin position="832"/>
        <end position="930"/>
    </location>
</feature>
<feature type="compositionally biased region" description="Basic residues" evidence="1">
    <location>
        <begin position="1291"/>
        <end position="1304"/>
    </location>
</feature>
<feature type="compositionally biased region" description="Low complexity" evidence="1">
    <location>
        <begin position="370"/>
        <end position="380"/>
    </location>
</feature>
<accession>A0A1Q5UQ42</accession>
<feature type="compositionally biased region" description="Polar residues" evidence="1">
    <location>
        <begin position="505"/>
        <end position="514"/>
    </location>
</feature>
<feature type="compositionally biased region" description="Low complexity" evidence="1">
    <location>
        <begin position="322"/>
        <end position="333"/>
    </location>
</feature>
<feature type="region of interest" description="Disordered" evidence="1">
    <location>
        <begin position="235"/>
        <end position="271"/>
    </location>
</feature>
<proteinExistence type="predicted"/>
<feature type="compositionally biased region" description="Acidic residues" evidence="1">
    <location>
        <begin position="1137"/>
        <end position="1148"/>
    </location>
</feature>
<feature type="compositionally biased region" description="Basic and acidic residues" evidence="1">
    <location>
        <begin position="874"/>
        <end position="907"/>
    </location>
</feature>
<feature type="compositionally biased region" description="Basic and acidic residues" evidence="1">
    <location>
        <begin position="569"/>
        <end position="582"/>
    </location>
</feature>
<feature type="compositionally biased region" description="Basic and acidic residues" evidence="1">
    <location>
        <begin position="542"/>
        <end position="551"/>
    </location>
</feature>